<evidence type="ECO:0000313" key="1">
    <source>
        <dbReference type="EMBL" id="RZV06469.1"/>
    </source>
</evidence>
<dbReference type="Proteomes" id="UP000291097">
    <property type="component" value="Unassembled WGS sequence"/>
</dbReference>
<dbReference type="EMBL" id="SHMP01000007">
    <property type="protein sequence ID" value="RZV06469.1"/>
    <property type="molecule type" value="Genomic_DNA"/>
</dbReference>
<dbReference type="InterPro" id="IPR036388">
    <property type="entry name" value="WH-like_DNA-bd_sf"/>
</dbReference>
<keyword evidence="4" id="KW-1185">Reference proteome</keyword>
<evidence type="ECO:0000313" key="3">
    <source>
        <dbReference type="EMBL" id="SEU03365.1"/>
    </source>
</evidence>
<gene>
    <name evidence="1" type="ORF">BDK88_3473</name>
    <name evidence="3" type="ORF">SAMN04488694_12932</name>
    <name evidence="2" type="ORF">SAMN05192552_106411</name>
</gene>
<dbReference type="InterPro" id="IPR036390">
    <property type="entry name" value="WH_DNA-bd_sf"/>
</dbReference>
<accession>A0A1I0J2V5</accession>
<organism evidence="3 4">
    <name type="scientific">Natrinema hispanicum</name>
    <dbReference type="NCBI Taxonomy" id="392421"/>
    <lineage>
        <taxon>Archaea</taxon>
        <taxon>Methanobacteriati</taxon>
        <taxon>Methanobacteriota</taxon>
        <taxon>Stenosarchaea group</taxon>
        <taxon>Halobacteria</taxon>
        <taxon>Halobacteriales</taxon>
        <taxon>Natrialbaceae</taxon>
        <taxon>Natrinema</taxon>
    </lineage>
</organism>
<dbReference type="InterPro" id="IPR011991">
    <property type="entry name" value="ArsR-like_HTH"/>
</dbReference>
<reference evidence="3" key="2">
    <citation type="submission" date="2016-10" db="EMBL/GenBank/DDBJ databases">
        <authorList>
            <person name="de Groot N.N."/>
        </authorList>
    </citation>
    <scope>NUCLEOTIDE SEQUENCE [LARGE SCALE GENOMIC DNA]</scope>
    <source>
        <strain evidence="3">CDM_6</strain>
    </source>
</reference>
<sequence length="113" mass="12554">MDEDEDEVLALLEDKYARAILAELTTEPMSASELCASCDMSDPTAYRRLERLEAADLVTDQQVVDSDGNHFKRYATTIKDVTVSFADGAYDVTITRSSTDPSDRFTDLFEGLS</sequence>
<dbReference type="RefSeq" id="WP_092935129.1">
    <property type="nucleotide sequence ID" value="NZ_FMZP01000064.1"/>
</dbReference>
<evidence type="ECO:0000313" key="6">
    <source>
        <dbReference type="Proteomes" id="UP000324021"/>
    </source>
</evidence>
<evidence type="ECO:0000313" key="2">
    <source>
        <dbReference type="EMBL" id="SDD88512.1"/>
    </source>
</evidence>
<reference evidence="1 5" key="3">
    <citation type="submission" date="2019-02" db="EMBL/GenBank/DDBJ databases">
        <title>Genomic Encyclopedia of Archaeal and Bacterial Type Strains, Phase II (KMG-II): from individual species to whole genera.</title>
        <authorList>
            <person name="Goeker M."/>
        </authorList>
    </citation>
    <scope>NUCLEOTIDE SEQUENCE [LARGE SCALE GENOMIC DNA]</scope>
    <source>
        <strain evidence="1 5">DSM 18328</strain>
    </source>
</reference>
<dbReference type="STRING" id="392421.SAMN04488694_12932"/>
<dbReference type="Gene3D" id="1.10.10.10">
    <property type="entry name" value="Winged helix-like DNA-binding domain superfamily/Winged helix DNA-binding domain"/>
    <property type="match status" value="1"/>
</dbReference>
<protein>
    <submittedName>
        <fullName evidence="3">Helix-turn-helix domain-containing protein</fullName>
    </submittedName>
    <submittedName>
        <fullName evidence="1">Helix-turn-helix protein</fullName>
    </submittedName>
</protein>
<dbReference type="AlphaFoldDB" id="A0A1I0J2V5"/>
<proteinExistence type="predicted"/>
<dbReference type="CDD" id="cd00090">
    <property type="entry name" value="HTH_ARSR"/>
    <property type="match status" value="1"/>
</dbReference>
<dbReference type="EMBL" id="FMZP01000064">
    <property type="protein sequence ID" value="SDD88512.1"/>
    <property type="molecule type" value="Genomic_DNA"/>
</dbReference>
<dbReference type="EMBL" id="FOIC01000029">
    <property type="protein sequence ID" value="SEU03365.1"/>
    <property type="molecule type" value="Genomic_DNA"/>
</dbReference>
<dbReference type="SUPFAM" id="SSF46785">
    <property type="entry name" value="Winged helix' DNA-binding domain"/>
    <property type="match status" value="1"/>
</dbReference>
<dbReference type="Pfam" id="PF12840">
    <property type="entry name" value="HTH_20"/>
    <property type="match status" value="1"/>
</dbReference>
<dbReference type="Proteomes" id="UP000199320">
    <property type="component" value="Unassembled WGS sequence"/>
</dbReference>
<reference evidence="4 6" key="1">
    <citation type="submission" date="2016-10" db="EMBL/GenBank/DDBJ databases">
        <authorList>
            <person name="Varghese N."/>
            <person name="Submissions S."/>
        </authorList>
    </citation>
    <scope>NUCLEOTIDE SEQUENCE [LARGE SCALE GENOMIC DNA]</scope>
    <source>
        <strain evidence="2 6">CDM_1</strain>
        <strain evidence="4">CDM_6</strain>
    </source>
</reference>
<name>A0A1I0J2V5_9EURY</name>
<dbReference type="Proteomes" id="UP000324021">
    <property type="component" value="Unassembled WGS sequence"/>
</dbReference>
<dbReference type="OrthoDB" id="290446at2157"/>
<evidence type="ECO:0000313" key="4">
    <source>
        <dbReference type="Proteomes" id="UP000199320"/>
    </source>
</evidence>
<evidence type="ECO:0000313" key="5">
    <source>
        <dbReference type="Proteomes" id="UP000291097"/>
    </source>
</evidence>